<comment type="caution">
    <text evidence="3">The sequence shown here is derived from an EMBL/GenBank/DDBJ whole genome shotgun (WGS) entry which is preliminary data.</text>
</comment>
<protein>
    <submittedName>
        <fullName evidence="3">DUF4145 domain-containing protein</fullName>
    </submittedName>
</protein>
<dbReference type="Pfam" id="PF13643">
    <property type="entry name" value="DUF4145"/>
    <property type="match status" value="1"/>
</dbReference>
<feature type="domain" description="DUF4145" evidence="2">
    <location>
        <begin position="107"/>
        <end position="197"/>
    </location>
</feature>
<reference evidence="3 4" key="1">
    <citation type="submission" date="2024-06" db="EMBL/GenBank/DDBJ databases">
        <title>Brevundimonas sp. C11.</title>
        <authorList>
            <person name="Maltman C."/>
        </authorList>
    </citation>
    <scope>NUCLEOTIDE SEQUENCE [LARGE SCALE GENOMIC DNA]</scope>
    <source>
        <strain evidence="3 4">C11</strain>
    </source>
</reference>
<keyword evidence="4" id="KW-1185">Reference proteome</keyword>
<proteinExistence type="predicted"/>
<evidence type="ECO:0000313" key="3">
    <source>
        <dbReference type="EMBL" id="MEQ7155199.1"/>
    </source>
</evidence>
<evidence type="ECO:0000313" key="4">
    <source>
        <dbReference type="Proteomes" id="UP001445732"/>
    </source>
</evidence>
<accession>A0ABV1NNJ5</accession>
<organism evidence="3 4">
    <name type="scientific">Brevundimonas aurifodinae</name>
    <dbReference type="NCBI Taxonomy" id="1508312"/>
    <lineage>
        <taxon>Bacteria</taxon>
        <taxon>Pseudomonadati</taxon>
        <taxon>Pseudomonadota</taxon>
        <taxon>Alphaproteobacteria</taxon>
        <taxon>Caulobacterales</taxon>
        <taxon>Caulobacteraceae</taxon>
        <taxon>Brevundimonas</taxon>
    </lineage>
</organism>
<evidence type="ECO:0000256" key="1">
    <source>
        <dbReference type="SAM" id="MobiDB-lite"/>
    </source>
</evidence>
<dbReference type="Proteomes" id="UP001445732">
    <property type="component" value="Unassembled WGS sequence"/>
</dbReference>
<sequence>MIKDALKVEETGPSRSEHGQEYWDPEHIQKRFSGLFRCNNDRCGEVVSATGNTDLIEVYYYDENGIPDSDYNERYWPLSLNPAPHIFDIPEKCPETASKAITAGFALFWIDRDACGSKWRLAIEELLTELGISRFRKRVKGRPLQTRPLQDRINSFKLKNPEAGECLEAVKWLGNHGTHAGSGLKDDDILKAAEILEHALDLIYVDRQGPIKAARKINKKKGPA</sequence>
<feature type="region of interest" description="Disordered" evidence="1">
    <location>
        <begin position="1"/>
        <end position="20"/>
    </location>
</feature>
<dbReference type="InterPro" id="IPR025285">
    <property type="entry name" value="DUF4145"/>
</dbReference>
<dbReference type="EMBL" id="JBEGDD010000006">
    <property type="protein sequence ID" value="MEQ7155199.1"/>
    <property type="molecule type" value="Genomic_DNA"/>
</dbReference>
<gene>
    <name evidence="3" type="ORF">ABN401_08240</name>
</gene>
<dbReference type="RefSeq" id="WP_349684363.1">
    <property type="nucleotide sequence ID" value="NZ_JBEGDD010000006.1"/>
</dbReference>
<name>A0ABV1NNJ5_9CAUL</name>
<evidence type="ECO:0000259" key="2">
    <source>
        <dbReference type="Pfam" id="PF13643"/>
    </source>
</evidence>